<keyword evidence="4 6" id="KW-1133">Transmembrane helix</keyword>
<keyword evidence="8" id="KW-1185">Reference proteome</keyword>
<dbReference type="EMBL" id="JBHRWW010000009">
    <property type="protein sequence ID" value="MFC3689354.1"/>
    <property type="molecule type" value="Genomic_DNA"/>
</dbReference>
<evidence type="ECO:0000256" key="6">
    <source>
        <dbReference type="SAM" id="Phobius"/>
    </source>
</evidence>
<dbReference type="RefSeq" id="WP_376983960.1">
    <property type="nucleotide sequence ID" value="NZ_JBHRWW010000009.1"/>
</dbReference>
<keyword evidence="2" id="KW-1003">Cell membrane</keyword>
<comment type="subcellular location">
    <subcellularLocation>
        <location evidence="1">Cell membrane</location>
        <topology evidence="1">Multi-pass membrane protein</topology>
    </subcellularLocation>
</comment>
<feature type="transmembrane region" description="Helical" evidence="6">
    <location>
        <begin position="225"/>
        <end position="248"/>
    </location>
</feature>
<organism evidence="7 8">
    <name type="scientific">Aquipuribacter hungaricus</name>
    <dbReference type="NCBI Taxonomy" id="545624"/>
    <lineage>
        <taxon>Bacteria</taxon>
        <taxon>Bacillati</taxon>
        <taxon>Actinomycetota</taxon>
        <taxon>Actinomycetes</taxon>
        <taxon>Micrococcales</taxon>
        <taxon>Intrasporangiaceae</taxon>
        <taxon>Aquipuribacter</taxon>
    </lineage>
</organism>
<feature type="transmembrane region" description="Helical" evidence="6">
    <location>
        <begin position="147"/>
        <end position="171"/>
    </location>
</feature>
<feature type="transmembrane region" description="Helical" evidence="6">
    <location>
        <begin position="254"/>
        <end position="273"/>
    </location>
</feature>
<evidence type="ECO:0000256" key="5">
    <source>
        <dbReference type="ARBA" id="ARBA00023136"/>
    </source>
</evidence>
<comment type="caution">
    <text evidence="7">The sequence shown here is derived from an EMBL/GenBank/DDBJ whole genome shotgun (WGS) entry which is preliminary data.</text>
</comment>
<evidence type="ECO:0000256" key="4">
    <source>
        <dbReference type="ARBA" id="ARBA00022989"/>
    </source>
</evidence>
<keyword evidence="5 6" id="KW-0472">Membrane</keyword>
<keyword evidence="3 6" id="KW-0812">Transmembrane</keyword>
<dbReference type="PANTHER" id="PTHR30213:SF1">
    <property type="entry name" value="INNER MEMBRANE PROTEIN YHJD"/>
    <property type="match status" value="1"/>
</dbReference>
<dbReference type="InterPro" id="IPR017039">
    <property type="entry name" value="Virul_fac_BrkB"/>
</dbReference>
<evidence type="ECO:0000256" key="3">
    <source>
        <dbReference type="ARBA" id="ARBA00022692"/>
    </source>
</evidence>
<feature type="transmembrane region" description="Helical" evidence="6">
    <location>
        <begin position="191"/>
        <end position="213"/>
    </location>
</feature>
<evidence type="ECO:0000256" key="1">
    <source>
        <dbReference type="ARBA" id="ARBA00004651"/>
    </source>
</evidence>
<gene>
    <name evidence="7" type="ORF">ACFOLH_13475</name>
</gene>
<sequence length="363" mass="36945">MAGVGSLLGRLFRSRGWRANARVGQERGNILAAGIAFYGVFSLFPLLVLGLAAAGAVVGGNQQLQDQIVAFAAQALPGVIGEGGDALVSADDLLERATSTTVLGWSAVLGVGALLFTGLGWIAALREGIRGMFGMPVMALDPVRAKLYDLLVLLTLGLLIVSTALVSVVTQTLTAELLRLVGLEGSPVGTVVTKGLVLVVGLVLNTGLFVVLYRVLAHSSTPYRTLLSGAALAAAGVVLLQLLVGVLLRNVGGGAGFLTAFVPVLALFVWLNLNARVILFGAAWASVGPVPAEAAAEAQEPVLAEAVALPARPLPPVLPVRWTDRAVLGAGVVLGASAVAVVQAAGGAARAATDGLRRAGRDR</sequence>
<feature type="transmembrane region" description="Helical" evidence="6">
    <location>
        <begin position="30"/>
        <end position="54"/>
    </location>
</feature>
<evidence type="ECO:0000256" key="2">
    <source>
        <dbReference type="ARBA" id="ARBA00022475"/>
    </source>
</evidence>
<protein>
    <submittedName>
        <fullName evidence="7">YihY/virulence factor BrkB family protein</fullName>
    </submittedName>
</protein>
<feature type="transmembrane region" description="Helical" evidence="6">
    <location>
        <begin position="102"/>
        <end position="126"/>
    </location>
</feature>
<evidence type="ECO:0000313" key="7">
    <source>
        <dbReference type="EMBL" id="MFC3689354.1"/>
    </source>
</evidence>
<accession>A0ABV7WHQ3</accession>
<dbReference type="Pfam" id="PF03631">
    <property type="entry name" value="Virul_fac_BrkB"/>
    <property type="match status" value="1"/>
</dbReference>
<dbReference type="Proteomes" id="UP001595685">
    <property type="component" value="Unassembled WGS sequence"/>
</dbReference>
<name>A0ABV7WHQ3_9MICO</name>
<reference evidence="8" key="1">
    <citation type="journal article" date="2019" name="Int. J. Syst. Evol. Microbiol.">
        <title>The Global Catalogue of Microorganisms (GCM) 10K type strain sequencing project: providing services to taxonomists for standard genome sequencing and annotation.</title>
        <authorList>
            <consortium name="The Broad Institute Genomics Platform"/>
            <consortium name="The Broad Institute Genome Sequencing Center for Infectious Disease"/>
            <person name="Wu L."/>
            <person name="Ma J."/>
        </authorList>
    </citation>
    <scope>NUCLEOTIDE SEQUENCE [LARGE SCALE GENOMIC DNA]</scope>
    <source>
        <strain evidence="8">NCAIM B.02333</strain>
    </source>
</reference>
<dbReference type="PANTHER" id="PTHR30213">
    <property type="entry name" value="INNER MEMBRANE PROTEIN YHJD"/>
    <property type="match status" value="1"/>
</dbReference>
<evidence type="ECO:0000313" key="8">
    <source>
        <dbReference type="Proteomes" id="UP001595685"/>
    </source>
</evidence>
<proteinExistence type="predicted"/>